<dbReference type="Pfam" id="PF03466">
    <property type="entry name" value="LysR_substrate"/>
    <property type="match status" value="1"/>
</dbReference>
<keyword evidence="2" id="KW-0805">Transcription regulation</keyword>
<keyword evidence="3" id="KW-0238">DNA-binding</keyword>
<dbReference type="SUPFAM" id="SSF46785">
    <property type="entry name" value="Winged helix' DNA-binding domain"/>
    <property type="match status" value="1"/>
</dbReference>
<dbReference type="FunFam" id="3.40.190.290:FF:000012">
    <property type="entry name" value="Transcriptional regulator, LysR family"/>
    <property type="match status" value="1"/>
</dbReference>
<evidence type="ECO:0000256" key="3">
    <source>
        <dbReference type="ARBA" id="ARBA00023125"/>
    </source>
</evidence>
<dbReference type="AlphaFoldDB" id="A0A964E1A6"/>
<evidence type="ECO:0000313" key="6">
    <source>
        <dbReference type="EMBL" id="MCB8878146.1"/>
    </source>
</evidence>
<dbReference type="GO" id="GO:0006351">
    <property type="term" value="P:DNA-templated transcription"/>
    <property type="evidence" value="ECO:0007669"/>
    <property type="project" value="TreeGrafter"/>
</dbReference>
<dbReference type="FunFam" id="1.10.10.10:FF:000001">
    <property type="entry name" value="LysR family transcriptional regulator"/>
    <property type="match status" value="1"/>
</dbReference>
<sequence>MTREDLGDILNLVAIVEAGSFTKAAAKLGVSQSTLSHSMRRLEQRLGILLLSRTTRSVAPTPAGERLMEIVRPAFTDIAARLADVRASREKPAGTIRITASEHAAHTLLLPAIAPFVAEYPDINVELVIDSQLTDIVAERFDAGVRLGELLAKDMIAIKIGPALKMAAIASPTYFEQHSIPLSPRELAGQSCINLRMSAGSLYAWEFSKAGQRLRVRVGGNIVLNRVPLILNAALEGCGIAFVFEDQVQAHLQDGSLIRILEDWCEPFDGYHLYYPNQGQPSLAFSLFVDALRQSGEEKAVDITW</sequence>
<organism evidence="6 7">
    <name type="scientific">Acidisoma silvae</name>
    <dbReference type="NCBI Taxonomy" id="2802396"/>
    <lineage>
        <taxon>Bacteria</taxon>
        <taxon>Pseudomonadati</taxon>
        <taxon>Pseudomonadota</taxon>
        <taxon>Alphaproteobacteria</taxon>
        <taxon>Acetobacterales</taxon>
        <taxon>Acidocellaceae</taxon>
        <taxon>Acidisoma</taxon>
    </lineage>
</organism>
<dbReference type="PRINTS" id="PR00039">
    <property type="entry name" value="HTHLYSR"/>
</dbReference>
<dbReference type="InterPro" id="IPR036388">
    <property type="entry name" value="WH-like_DNA-bd_sf"/>
</dbReference>
<dbReference type="Pfam" id="PF00126">
    <property type="entry name" value="HTH_1"/>
    <property type="match status" value="1"/>
</dbReference>
<keyword evidence="4" id="KW-0804">Transcription</keyword>
<reference evidence="6" key="1">
    <citation type="journal article" date="2021" name="Microorganisms">
        <title>Acidisoma silvae sp. nov. and Acidisomacellulosilytica sp. nov., Two Acidophilic Bacteria Isolated from Decaying Wood, Hydrolyzing Cellulose and Producing Poly-3-hydroxybutyrate.</title>
        <authorList>
            <person name="Mieszkin S."/>
            <person name="Pouder E."/>
            <person name="Uroz S."/>
            <person name="Simon-Colin C."/>
            <person name="Alain K."/>
        </authorList>
    </citation>
    <scope>NUCLEOTIDE SEQUENCE</scope>
    <source>
        <strain evidence="6">HW T2.11</strain>
    </source>
</reference>
<gene>
    <name evidence="6" type="ORF">ASILVAE211_23385</name>
</gene>
<evidence type="ECO:0000256" key="2">
    <source>
        <dbReference type="ARBA" id="ARBA00023015"/>
    </source>
</evidence>
<accession>A0A964E1A6</accession>
<comment type="similarity">
    <text evidence="1">Belongs to the LysR transcriptional regulatory family.</text>
</comment>
<dbReference type="InterPro" id="IPR058163">
    <property type="entry name" value="LysR-type_TF_proteobact-type"/>
</dbReference>
<dbReference type="RefSeq" id="WP_227323789.1">
    <property type="nucleotide sequence ID" value="NZ_JAESVB010000024.1"/>
</dbReference>
<keyword evidence="7" id="KW-1185">Reference proteome</keyword>
<dbReference type="CDD" id="cd08474">
    <property type="entry name" value="PBP2_CrgA_like_5"/>
    <property type="match status" value="1"/>
</dbReference>
<dbReference type="InterPro" id="IPR000847">
    <property type="entry name" value="LysR_HTH_N"/>
</dbReference>
<dbReference type="InterPro" id="IPR036390">
    <property type="entry name" value="WH_DNA-bd_sf"/>
</dbReference>
<evidence type="ECO:0000256" key="1">
    <source>
        <dbReference type="ARBA" id="ARBA00009437"/>
    </source>
</evidence>
<dbReference type="Gene3D" id="1.10.10.10">
    <property type="entry name" value="Winged helix-like DNA-binding domain superfamily/Winged helix DNA-binding domain"/>
    <property type="match status" value="1"/>
</dbReference>
<evidence type="ECO:0000256" key="4">
    <source>
        <dbReference type="ARBA" id="ARBA00023163"/>
    </source>
</evidence>
<dbReference type="GO" id="GO:0043565">
    <property type="term" value="F:sequence-specific DNA binding"/>
    <property type="evidence" value="ECO:0007669"/>
    <property type="project" value="TreeGrafter"/>
</dbReference>
<proteinExistence type="inferred from homology"/>
<feature type="domain" description="HTH lysR-type" evidence="5">
    <location>
        <begin position="4"/>
        <end position="61"/>
    </location>
</feature>
<dbReference type="Proteomes" id="UP000708298">
    <property type="component" value="Unassembled WGS sequence"/>
</dbReference>
<dbReference type="PANTHER" id="PTHR30537">
    <property type="entry name" value="HTH-TYPE TRANSCRIPTIONAL REGULATOR"/>
    <property type="match status" value="1"/>
</dbReference>
<dbReference type="InterPro" id="IPR005119">
    <property type="entry name" value="LysR_subst-bd"/>
</dbReference>
<evidence type="ECO:0000313" key="7">
    <source>
        <dbReference type="Proteomes" id="UP000708298"/>
    </source>
</evidence>
<dbReference type="Gene3D" id="3.40.190.290">
    <property type="match status" value="1"/>
</dbReference>
<dbReference type="SUPFAM" id="SSF53850">
    <property type="entry name" value="Periplasmic binding protein-like II"/>
    <property type="match status" value="1"/>
</dbReference>
<evidence type="ECO:0000259" key="5">
    <source>
        <dbReference type="PROSITE" id="PS50931"/>
    </source>
</evidence>
<name>A0A964E1A6_9PROT</name>
<reference evidence="6" key="2">
    <citation type="submission" date="2021-01" db="EMBL/GenBank/DDBJ databases">
        <authorList>
            <person name="Mieszkin S."/>
            <person name="Pouder E."/>
            <person name="Alain K."/>
        </authorList>
    </citation>
    <scope>NUCLEOTIDE SEQUENCE</scope>
    <source>
        <strain evidence="6">HW T2.11</strain>
    </source>
</reference>
<dbReference type="GO" id="GO:0003700">
    <property type="term" value="F:DNA-binding transcription factor activity"/>
    <property type="evidence" value="ECO:0007669"/>
    <property type="project" value="InterPro"/>
</dbReference>
<dbReference type="PROSITE" id="PS50931">
    <property type="entry name" value="HTH_LYSR"/>
    <property type="match status" value="1"/>
</dbReference>
<comment type="caution">
    <text evidence="6">The sequence shown here is derived from an EMBL/GenBank/DDBJ whole genome shotgun (WGS) entry which is preliminary data.</text>
</comment>
<dbReference type="EMBL" id="JAESVB010000024">
    <property type="protein sequence ID" value="MCB8878146.1"/>
    <property type="molecule type" value="Genomic_DNA"/>
</dbReference>
<dbReference type="PANTHER" id="PTHR30537:SF1">
    <property type="entry name" value="HTH-TYPE TRANSCRIPTIONAL REGULATOR PGRR"/>
    <property type="match status" value="1"/>
</dbReference>
<protein>
    <submittedName>
        <fullName evidence="6">LysR family transcriptional regulator</fullName>
    </submittedName>
</protein>